<sequence>MSRDRRSLVHRWAAVLVRERVSQVISCVKTDHKSGGNTAVCYQNCLRITRFKGKTMLVSRLN</sequence>
<protein>
    <submittedName>
        <fullName evidence="1">Uncharacterized protein</fullName>
    </submittedName>
</protein>
<accession>A0A3N0YBY3</accession>
<dbReference type="AlphaFoldDB" id="A0A3N0YBY3"/>
<dbReference type="Proteomes" id="UP000281406">
    <property type="component" value="Unassembled WGS sequence"/>
</dbReference>
<reference evidence="1 2" key="1">
    <citation type="submission" date="2018-10" db="EMBL/GenBank/DDBJ databases">
        <title>Genome assembly for a Yunnan-Guizhou Plateau 3E fish, Anabarilius grahami (Regan), and its evolutionary and genetic applications.</title>
        <authorList>
            <person name="Jiang W."/>
        </authorList>
    </citation>
    <scope>NUCLEOTIDE SEQUENCE [LARGE SCALE GENOMIC DNA]</scope>
    <source>
        <strain evidence="1">AG-KIZ</strain>
        <tissue evidence="1">Muscle</tissue>
    </source>
</reference>
<comment type="caution">
    <text evidence="1">The sequence shown here is derived from an EMBL/GenBank/DDBJ whole genome shotgun (WGS) entry which is preliminary data.</text>
</comment>
<gene>
    <name evidence="1" type="ORF">DPX16_4590</name>
</gene>
<organism evidence="1 2">
    <name type="scientific">Anabarilius grahami</name>
    <name type="common">Kanglang fish</name>
    <name type="synonym">Barilius grahami</name>
    <dbReference type="NCBI Taxonomy" id="495550"/>
    <lineage>
        <taxon>Eukaryota</taxon>
        <taxon>Metazoa</taxon>
        <taxon>Chordata</taxon>
        <taxon>Craniata</taxon>
        <taxon>Vertebrata</taxon>
        <taxon>Euteleostomi</taxon>
        <taxon>Actinopterygii</taxon>
        <taxon>Neopterygii</taxon>
        <taxon>Teleostei</taxon>
        <taxon>Ostariophysi</taxon>
        <taxon>Cypriniformes</taxon>
        <taxon>Xenocyprididae</taxon>
        <taxon>Xenocypridinae</taxon>
        <taxon>Xenocypridinae incertae sedis</taxon>
        <taxon>Anabarilius</taxon>
    </lineage>
</organism>
<dbReference type="EMBL" id="RJVU01047220">
    <property type="protein sequence ID" value="ROL43756.1"/>
    <property type="molecule type" value="Genomic_DNA"/>
</dbReference>
<evidence type="ECO:0000313" key="1">
    <source>
        <dbReference type="EMBL" id="ROL43756.1"/>
    </source>
</evidence>
<proteinExistence type="predicted"/>
<evidence type="ECO:0000313" key="2">
    <source>
        <dbReference type="Proteomes" id="UP000281406"/>
    </source>
</evidence>
<name>A0A3N0YBY3_ANAGA</name>
<keyword evidence="2" id="KW-1185">Reference proteome</keyword>